<dbReference type="OrthoDB" id="2546325at2759"/>
<evidence type="ECO:0008006" key="3">
    <source>
        <dbReference type="Google" id="ProtNLM"/>
    </source>
</evidence>
<organism evidence="1 2">
    <name type="scientific">Penicillium salamii</name>
    <dbReference type="NCBI Taxonomy" id="1612424"/>
    <lineage>
        <taxon>Eukaryota</taxon>
        <taxon>Fungi</taxon>
        <taxon>Dikarya</taxon>
        <taxon>Ascomycota</taxon>
        <taxon>Pezizomycotina</taxon>
        <taxon>Eurotiomycetes</taxon>
        <taxon>Eurotiomycetidae</taxon>
        <taxon>Eurotiales</taxon>
        <taxon>Aspergillaceae</taxon>
        <taxon>Penicillium</taxon>
    </lineage>
</organism>
<dbReference type="InterPro" id="IPR051130">
    <property type="entry name" value="Mito_struct-func_regulator"/>
</dbReference>
<dbReference type="CDD" id="cd11577">
    <property type="entry name" value="GH71"/>
    <property type="match status" value="1"/>
</dbReference>
<comment type="caution">
    <text evidence="1">The sequence shown here is derived from an EMBL/GenBank/DDBJ whole genome shotgun (WGS) entry which is preliminary data.</text>
</comment>
<reference evidence="1" key="1">
    <citation type="submission" date="2021-07" db="EMBL/GenBank/DDBJ databases">
        <authorList>
            <person name="Branca A.L. A."/>
        </authorList>
    </citation>
    <scope>NUCLEOTIDE SEQUENCE</scope>
</reference>
<sequence>MESSTPCPGSGCVCTLHGIVPGLSPISRFNVSMIQIYNSENFTLYDWEINIAEAQKAHLDAFALNLAYNYPTNNRSLENAFKAANTLDFKLLFSFDYVGNGPWPEGDVIAVINRYRDNPAYYHHKGKPFVSTFEGSANATDWKSIKKFADCFFVPGWSALGAKEALAVAPGIPDGLFSWAAWPEGSESINTYIDSTYMQWLKDSGDLPYMMPVSPWFYTNLPGYGKNWIWNGDNLWYDRWQQVLSLKPEFVEIISWNDYGESHYIGPLHDDAYATFEIGGASYNYAADYPHDGWRDFLPFVIDLYKTGKTNVKTEGVTAWYRQAPGKACKNGGTMGNTETHGQKLIPPTDVLQDEVFYSALLHSAIAVDVAVEIGGVSQEGKWKSTPPGQIGIYHGSVPFDGNTGQVVVTVSRRGKTIAEMRGASITDSCVEDTQNWNAWVGSELTNNRPKNTSTTTHAKPTATSKVSAAPALLALTRLPFTVIFVALVATMVSASLTQKPQVRLGYTPVMDPLLSQTASSYVYDYAGPSTDSPFATRDIIDVGYDLSRNLDWSFQLQ</sequence>
<accession>A0A9W4IIR5</accession>
<name>A0A9W4IIR5_9EURO</name>
<protein>
    <recommendedName>
        <fullName evidence="3">Glycoside hydrolase, family 71</fullName>
    </recommendedName>
</protein>
<dbReference type="GO" id="GO:0051118">
    <property type="term" value="F:glucan endo-1,3-alpha-glucosidase activity"/>
    <property type="evidence" value="ECO:0007669"/>
    <property type="project" value="InterPro"/>
</dbReference>
<dbReference type="PANTHER" id="PTHR43173:SF33">
    <property type="entry name" value="ASCUS WALL ENDO-1,3-ALPHA-GLUCANASE-RELATED"/>
    <property type="match status" value="1"/>
</dbReference>
<proteinExistence type="predicted"/>
<dbReference type="Gene3D" id="3.20.20.80">
    <property type="entry name" value="Glycosidases"/>
    <property type="match status" value="1"/>
</dbReference>
<dbReference type="Pfam" id="PF03659">
    <property type="entry name" value="Glyco_hydro_71"/>
    <property type="match status" value="1"/>
</dbReference>
<dbReference type="EMBL" id="CAJVPD010000066">
    <property type="protein sequence ID" value="CAG8285506.1"/>
    <property type="molecule type" value="Genomic_DNA"/>
</dbReference>
<dbReference type="AlphaFoldDB" id="A0A9W4IIR5"/>
<gene>
    <name evidence="1" type="ORF">PSALAMII_LOCUS1490</name>
</gene>
<dbReference type="PANTHER" id="PTHR43173">
    <property type="entry name" value="ABC1 FAMILY PROTEIN"/>
    <property type="match status" value="1"/>
</dbReference>
<dbReference type="InterPro" id="IPR005197">
    <property type="entry name" value="Glyco_hydro_71"/>
</dbReference>
<evidence type="ECO:0000313" key="1">
    <source>
        <dbReference type="EMBL" id="CAG8285506.1"/>
    </source>
</evidence>
<dbReference type="Proteomes" id="UP001152592">
    <property type="component" value="Unassembled WGS sequence"/>
</dbReference>
<evidence type="ECO:0000313" key="2">
    <source>
        <dbReference type="Proteomes" id="UP001152592"/>
    </source>
</evidence>